<evidence type="ECO:0000313" key="2">
    <source>
        <dbReference type="EMBL" id="MCM0620904.1"/>
    </source>
</evidence>
<organism evidence="2 3">
    <name type="scientific">Nocardioides bruguierae</name>
    <dbReference type="NCBI Taxonomy" id="2945102"/>
    <lineage>
        <taxon>Bacteria</taxon>
        <taxon>Bacillati</taxon>
        <taxon>Actinomycetota</taxon>
        <taxon>Actinomycetes</taxon>
        <taxon>Propionibacteriales</taxon>
        <taxon>Nocardioidaceae</taxon>
        <taxon>Nocardioides</taxon>
    </lineage>
</organism>
<reference evidence="2" key="1">
    <citation type="submission" date="2022-05" db="EMBL/GenBank/DDBJ databases">
        <authorList>
            <person name="Tuo L."/>
        </authorList>
    </citation>
    <scope>NUCLEOTIDE SEQUENCE</scope>
    <source>
        <strain evidence="2">BSK12Z-4</strain>
    </source>
</reference>
<evidence type="ECO:0000256" key="1">
    <source>
        <dbReference type="SAM" id="Phobius"/>
    </source>
</evidence>
<dbReference type="RefSeq" id="WP_250827422.1">
    <property type="nucleotide sequence ID" value="NZ_JAMOIL010000012.1"/>
</dbReference>
<protein>
    <submittedName>
        <fullName evidence="2">Uncharacterized protein</fullName>
    </submittedName>
</protein>
<feature type="transmembrane region" description="Helical" evidence="1">
    <location>
        <begin position="42"/>
        <end position="60"/>
    </location>
</feature>
<dbReference type="Proteomes" id="UP001139485">
    <property type="component" value="Unassembled WGS sequence"/>
</dbReference>
<keyword evidence="1" id="KW-0812">Transmembrane</keyword>
<proteinExistence type="predicted"/>
<dbReference type="EMBL" id="JAMOIL010000012">
    <property type="protein sequence ID" value="MCM0620904.1"/>
    <property type="molecule type" value="Genomic_DNA"/>
</dbReference>
<name>A0A9X2IFU9_9ACTN</name>
<evidence type="ECO:0000313" key="3">
    <source>
        <dbReference type="Proteomes" id="UP001139485"/>
    </source>
</evidence>
<accession>A0A9X2IFU9</accession>
<comment type="caution">
    <text evidence="2">The sequence shown here is derived from an EMBL/GenBank/DDBJ whole genome shotgun (WGS) entry which is preliminary data.</text>
</comment>
<keyword evidence="3" id="KW-1185">Reference proteome</keyword>
<keyword evidence="1" id="KW-1133">Transmembrane helix</keyword>
<keyword evidence="1" id="KW-0472">Membrane</keyword>
<gene>
    <name evidence="2" type="ORF">M8330_11445</name>
</gene>
<sequence length="81" mass="9230">MTIDLRRRAKPRHQSVQQTLVVGTDLLRALLRIYPAWWGREFFLPLLLSMIFTFGAASLVNDDASQTFVPRLVSGRDLQAS</sequence>
<dbReference type="AlphaFoldDB" id="A0A9X2IFU9"/>